<dbReference type="SUPFAM" id="SSF63712">
    <property type="entry name" value="Nicotinic receptor ligand binding domain-like"/>
    <property type="match status" value="1"/>
</dbReference>
<keyword evidence="1" id="KW-1185">Reference proteome</keyword>
<reference evidence="2" key="1">
    <citation type="submission" date="2024-02" db="UniProtKB">
        <authorList>
            <consortium name="WormBaseParasite"/>
        </authorList>
    </citation>
    <scope>IDENTIFICATION</scope>
</reference>
<sequence length="130" mass="14924">MIVFILFLSFITIETTLLPTDLLKGYDKRVHPYFINYQPLLVNFSVPSLNLQQFFGTQLMASFLYVVVVRWQDERLRFDPTFVHVLLACGVKLKQDRKPLTGGAYYSWDSPGANVGSEKHRHVEVAWTGG</sequence>
<evidence type="ECO:0000313" key="1">
    <source>
        <dbReference type="Proteomes" id="UP000887575"/>
    </source>
</evidence>
<dbReference type="GO" id="GO:0005230">
    <property type="term" value="F:extracellular ligand-gated monoatomic ion channel activity"/>
    <property type="evidence" value="ECO:0007669"/>
    <property type="project" value="InterPro"/>
</dbReference>
<dbReference type="InterPro" id="IPR036734">
    <property type="entry name" value="Neur_chan_lig-bd_sf"/>
</dbReference>
<organism evidence="1 2">
    <name type="scientific">Mesorhabditis belari</name>
    <dbReference type="NCBI Taxonomy" id="2138241"/>
    <lineage>
        <taxon>Eukaryota</taxon>
        <taxon>Metazoa</taxon>
        <taxon>Ecdysozoa</taxon>
        <taxon>Nematoda</taxon>
        <taxon>Chromadorea</taxon>
        <taxon>Rhabditida</taxon>
        <taxon>Rhabditina</taxon>
        <taxon>Rhabditomorpha</taxon>
        <taxon>Rhabditoidea</taxon>
        <taxon>Rhabditidae</taxon>
        <taxon>Mesorhabditinae</taxon>
        <taxon>Mesorhabditis</taxon>
    </lineage>
</organism>
<dbReference type="AlphaFoldDB" id="A0AAF3EEI2"/>
<dbReference type="WBParaSite" id="MBELARI_LOCUS12383">
    <property type="protein sequence ID" value="MBELARI_LOCUS12383"/>
    <property type="gene ID" value="MBELARI_LOCUS12383"/>
</dbReference>
<dbReference type="Gene3D" id="2.70.170.10">
    <property type="entry name" value="Neurotransmitter-gated ion-channel ligand-binding domain"/>
    <property type="match status" value="1"/>
</dbReference>
<accession>A0AAF3EEI2</accession>
<dbReference type="GO" id="GO:0016020">
    <property type="term" value="C:membrane"/>
    <property type="evidence" value="ECO:0007669"/>
    <property type="project" value="InterPro"/>
</dbReference>
<protein>
    <submittedName>
        <fullName evidence="2">Uncharacterized protein</fullName>
    </submittedName>
</protein>
<name>A0AAF3EEI2_9BILA</name>
<dbReference type="Proteomes" id="UP000887575">
    <property type="component" value="Unassembled WGS sequence"/>
</dbReference>
<evidence type="ECO:0000313" key="2">
    <source>
        <dbReference type="WBParaSite" id="MBELARI_LOCUS12383"/>
    </source>
</evidence>
<proteinExistence type="predicted"/>